<dbReference type="EMBL" id="DS549721">
    <property type="protein sequence ID" value="EDR25012.1"/>
    <property type="molecule type" value="Genomic_DNA"/>
</dbReference>
<evidence type="ECO:0000256" key="5">
    <source>
        <dbReference type="ARBA" id="ARBA00023136"/>
    </source>
</evidence>
<dbReference type="RefSeq" id="XP_001738644.1">
    <property type="nucleotide sequence ID" value="XM_001738592.1"/>
</dbReference>
<keyword evidence="3 7" id="KW-0732">Signal</keyword>
<evidence type="ECO:0000259" key="8">
    <source>
        <dbReference type="PROSITE" id="PS51328"/>
    </source>
</evidence>
<feature type="chain" id="PRO_5002749968" evidence="7">
    <location>
        <begin position="24"/>
        <end position="415"/>
    </location>
</feature>
<gene>
    <name evidence="9" type="ORF">EDI_193190</name>
</gene>
<dbReference type="OrthoDB" id="270293at2759"/>
<dbReference type="AlphaFoldDB" id="B0EKC5"/>
<dbReference type="GeneID" id="5883737"/>
<name>B0EKC5_ENTDS</name>
<protein>
    <submittedName>
        <fullName evidence="9">Vesicular mannose-binding lectin, putative</fullName>
    </submittedName>
</protein>
<evidence type="ECO:0000313" key="10">
    <source>
        <dbReference type="Proteomes" id="UP000008076"/>
    </source>
</evidence>
<dbReference type="InterPro" id="IPR005052">
    <property type="entry name" value="Lectin_leg"/>
</dbReference>
<feature type="signal peptide" evidence="7">
    <location>
        <begin position="1"/>
        <end position="23"/>
    </location>
</feature>
<feature type="domain" description="L-type lectin-like" evidence="8">
    <location>
        <begin position="12"/>
        <end position="227"/>
    </location>
</feature>
<dbReference type="Pfam" id="PF03388">
    <property type="entry name" value="Lectin_leg-like"/>
    <property type="match status" value="1"/>
</dbReference>
<feature type="transmembrane region" description="Helical" evidence="6">
    <location>
        <begin position="383"/>
        <end position="404"/>
    </location>
</feature>
<evidence type="ECO:0000256" key="7">
    <source>
        <dbReference type="SAM" id="SignalP"/>
    </source>
</evidence>
<dbReference type="InterPro" id="IPR051136">
    <property type="entry name" value="Intracellular_Lectin-GPT"/>
</dbReference>
<dbReference type="GO" id="GO:0030134">
    <property type="term" value="C:COPII-coated ER to Golgi transport vesicle"/>
    <property type="evidence" value="ECO:0007669"/>
    <property type="project" value="TreeGrafter"/>
</dbReference>
<dbReference type="PROSITE" id="PS51328">
    <property type="entry name" value="L_LECTIN_LIKE"/>
    <property type="match status" value="1"/>
</dbReference>
<evidence type="ECO:0000256" key="3">
    <source>
        <dbReference type="ARBA" id="ARBA00022729"/>
    </source>
</evidence>
<dbReference type="GO" id="GO:0005789">
    <property type="term" value="C:endoplasmic reticulum membrane"/>
    <property type="evidence" value="ECO:0007669"/>
    <property type="project" value="TreeGrafter"/>
</dbReference>
<evidence type="ECO:0000256" key="4">
    <source>
        <dbReference type="ARBA" id="ARBA00022989"/>
    </source>
</evidence>
<dbReference type="CDD" id="cd07308">
    <property type="entry name" value="lectin_leg-like"/>
    <property type="match status" value="1"/>
</dbReference>
<reference evidence="10" key="1">
    <citation type="submission" date="2007-12" db="EMBL/GenBank/DDBJ databases">
        <title>Annotation of Entamoeba dispar SAW760.</title>
        <authorList>
            <person name="Lorenzi H."/>
            <person name="Inman J."/>
            <person name="Schobel S."/>
            <person name="Amedeo P."/>
            <person name="Caler E."/>
        </authorList>
    </citation>
    <scope>NUCLEOTIDE SEQUENCE [LARGE SCALE GENOMIC DNA]</scope>
    <source>
        <strain evidence="10">ATCC PRA-260 / SAW760</strain>
    </source>
</reference>
<evidence type="ECO:0000313" key="9">
    <source>
        <dbReference type="EMBL" id="EDR25012.1"/>
    </source>
</evidence>
<dbReference type="GO" id="GO:0000139">
    <property type="term" value="C:Golgi membrane"/>
    <property type="evidence" value="ECO:0007669"/>
    <property type="project" value="TreeGrafter"/>
</dbReference>
<keyword evidence="2 6" id="KW-0812">Transmembrane</keyword>
<organism evidence="10">
    <name type="scientific">Entamoeba dispar (strain ATCC PRA-260 / SAW760)</name>
    <dbReference type="NCBI Taxonomy" id="370354"/>
    <lineage>
        <taxon>Eukaryota</taxon>
        <taxon>Amoebozoa</taxon>
        <taxon>Evosea</taxon>
        <taxon>Archamoebae</taxon>
        <taxon>Mastigamoebida</taxon>
        <taxon>Entamoebidae</taxon>
        <taxon>Entamoeba</taxon>
    </lineage>
</organism>
<evidence type="ECO:0000256" key="1">
    <source>
        <dbReference type="ARBA" id="ARBA00004479"/>
    </source>
</evidence>
<evidence type="ECO:0000256" key="2">
    <source>
        <dbReference type="ARBA" id="ARBA00022692"/>
    </source>
</evidence>
<dbReference type="PANTHER" id="PTHR12223:SF28">
    <property type="entry name" value="LECTIN, MANNOSE BINDING 1 LIKE"/>
    <property type="match status" value="1"/>
</dbReference>
<dbReference type="SUPFAM" id="SSF49899">
    <property type="entry name" value="Concanavalin A-like lectins/glucanases"/>
    <property type="match status" value="1"/>
</dbReference>
<keyword evidence="4 6" id="KW-1133">Transmembrane helix</keyword>
<dbReference type="VEuPathDB" id="AmoebaDB:EDI_193190"/>
<dbReference type="GO" id="GO:0005537">
    <property type="term" value="F:D-mannose binding"/>
    <property type="evidence" value="ECO:0007669"/>
    <property type="project" value="TreeGrafter"/>
</dbReference>
<dbReference type="KEGG" id="edi:EDI_193190"/>
<dbReference type="Proteomes" id="UP000008076">
    <property type="component" value="Unassembled WGS sequence"/>
</dbReference>
<dbReference type="InterPro" id="IPR013320">
    <property type="entry name" value="ConA-like_dom_sf"/>
</dbReference>
<proteinExistence type="predicted"/>
<accession>B0EKC5</accession>
<keyword evidence="5 6" id="KW-0472">Membrane</keyword>
<dbReference type="GO" id="GO:0006888">
    <property type="term" value="P:endoplasmic reticulum to Golgi vesicle-mediated transport"/>
    <property type="evidence" value="ECO:0007669"/>
    <property type="project" value="TreeGrafter"/>
</dbReference>
<dbReference type="OMA" id="INIAHGY"/>
<keyword evidence="9" id="KW-0430">Lectin</keyword>
<sequence>MHYFFIYLLTITINAHLLDIVTPIDPIELMKVYYADGSTQIFNDGINLTPDLIDKSGRITSLNKIKSDTFEVHFNFSIFSSKPIMGNGLGIWFTDSQIYKGEINGGPETWKGISILINTNENNKQNNPLIVGIINDGTKRYKMENNGINIAHGYCSFKEIFNQKDLTTLLIFKYNKQKLTVQVSLQNKLNHQECFTLNGILLEPPFLSFSGKTSNVSALIRINQVNIIEGDNYTKQTQLNQLEKKKKKMSKKIINDSDLLPKQYITNNLFGEAIEEDSKVDVASKQLYDLLLTLQQRVNEIEEISNENLIKYKKIKSLLSTFIQPITDKTETYDVTKLLTQLQNLKEYNDIVMQKGNEVVEITQRLVFNLNDPVPIEEQHHPIFWSIVILTHLLICGCMGFLYFHHRSKVNYKAL</sequence>
<dbReference type="Gene3D" id="2.60.120.200">
    <property type="match status" value="1"/>
</dbReference>
<dbReference type="GO" id="GO:0005793">
    <property type="term" value="C:endoplasmic reticulum-Golgi intermediate compartment"/>
    <property type="evidence" value="ECO:0007669"/>
    <property type="project" value="TreeGrafter"/>
</dbReference>
<dbReference type="eggNOG" id="KOG3839">
    <property type="taxonomic scope" value="Eukaryota"/>
</dbReference>
<keyword evidence="10" id="KW-1185">Reference proteome</keyword>
<comment type="subcellular location">
    <subcellularLocation>
        <location evidence="1">Membrane</location>
        <topology evidence="1">Single-pass type I membrane protein</topology>
    </subcellularLocation>
</comment>
<dbReference type="PANTHER" id="PTHR12223">
    <property type="entry name" value="VESICULAR MANNOSE-BINDING LECTIN"/>
    <property type="match status" value="1"/>
</dbReference>
<evidence type="ECO:0000256" key="6">
    <source>
        <dbReference type="SAM" id="Phobius"/>
    </source>
</evidence>